<organism evidence="17 18">
    <name type="scientific">Rhodoblastus acidophilus</name>
    <name type="common">Rhodopseudomonas acidophila</name>
    <dbReference type="NCBI Taxonomy" id="1074"/>
    <lineage>
        <taxon>Bacteria</taxon>
        <taxon>Pseudomonadati</taxon>
        <taxon>Pseudomonadota</taxon>
        <taxon>Alphaproteobacteria</taxon>
        <taxon>Hyphomicrobiales</taxon>
        <taxon>Rhodoblastaceae</taxon>
        <taxon>Rhodoblastus</taxon>
    </lineage>
</organism>
<dbReference type="OrthoDB" id="9810850at2"/>
<evidence type="ECO:0000313" key="18">
    <source>
        <dbReference type="Proteomes" id="UP000198418"/>
    </source>
</evidence>
<evidence type="ECO:0000256" key="1">
    <source>
        <dbReference type="ARBA" id="ARBA00004651"/>
    </source>
</evidence>
<sequence>MTATVPLDDSDQLAGTGFEVHSDEGAAPREEVVGFGFWVFLLSDIVIFASFFAAYAVLRNSTAGGADSRALFSLGNVALETLCLLLSSYACALAHVALARRAAAAFLIGLAATFALGALFLTLEIREFADFLARGATPQSSAFLSAFFALVGLHGAHISAGLIWLAGLAALFVLQGSGARYGSRFFCFALYWHALDLVWIGIFTVVYLMGVLP</sequence>
<feature type="domain" description="Heme-copper oxidase subunit III family profile" evidence="16">
    <location>
        <begin position="35"/>
        <end position="211"/>
    </location>
</feature>
<dbReference type="AlphaFoldDB" id="A0A212RQD2"/>
<keyword evidence="5" id="KW-1003">Cell membrane</keyword>
<comment type="function">
    <text evidence="9">Cytochrome bo(3) ubiquinol terminal oxidase is the component of the aerobic respiratory chain of E.coli that predominates when cells are grown at high aeration. Has proton pump activity across the membrane in addition to electron transfer, pumping 2 protons/electron.</text>
</comment>
<evidence type="ECO:0000259" key="16">
    <source>
        <dbReference type="PROSITE" id="PS50253"/>
    </source>
</evidence>
<comment type="subunit">
    <text evidence="3">Heterooctamer of two A chains, two B chains, two C chains and two D chains.</text>
</comment>
<keyword evidence="7 15" id="KW-1133">Transmembrane helix</keyword>
<reference evidence="18" key="1">
    <citation type="submission" date="2017-06" db="EMBL/GenBank/DDBJ databases">
        <authorList>
            <person name="Varghese N."/>
            <person name="Submissions S."/>
        </authorList>
    </citation>
    <scope>NUCLEOTIDE SEQUENCE [LARGE SCALE GENOMIC DNA]</scope>
    <source>
        <strain evidence="18">DSM 137</strain>
    </source>
</reference>
<gene>
    <name evidence="17" type="ORF">SAMN06265338_106132</name>
</gene>
<evidence type="ECO:0000256" key="2">
    <source>
        <dbReference type="ARBA" id="ARBA00010581"/>
    </source>
</evidence>
<evidence type="ECO:0000256" key="5">
    <source>
        <dbReference type="ARBA" id="ARBA00022475"/>
    </source>
</evidence>
<evidence type="ECO:0000256" key="11">
    <source>
        <dbReference type="ARBA" id="ARBA00031884"/>
    </source>
</evidence>
<evidence type="ECO:0000256" key="10">
    <source>
        <dbReference type="ARBA" id="ARBA00030072"/>
    </source>
</evidence>
<dbReference type="PANTHER" id="PTHR11403">
    <property type="entry name" value="CYTOCHROME C OXIDASE SUBUNIT III"/>
    <property type="match status" value="1"/>
</dbReference>
<dbReference type="Pfam" id="PF00510">
    <property type="entry name" value="COX3"/>
    <property type="match status" value="1"/>
</dbReference>
<evidence type="ECO:0000256" key="14">
    <source>
        <dbReference type="RuleBase" id="RU003376"/>
    </source>
</evidence>
<dbReference type="RefSeq" id="WP_088521143.1">
    <property type="nucleotide sequence ID" value="NZ_FYDG01000006.1"/>
</dbReference>
<evidence type="ECO:0000256" key="9">
    <source>
        <dbReference type="ARBA" id="ARBA00025694"/>
    </source>
</evidence>
<evidence type="ECO:0000256" key="7">
    <source>
        <dbReference type="ARBA" id="ARBA00022989"/>
    </source>
</evidence>
<evidence type="ECO:0000256" key="6">
    <source>
        <dbReference type="ARBA" id="ARBA00022692"/>
    </source>
</evidence>
<dbReference type="InterPro" id="IPR024791">
    <property type="entry name" value="Cyt_c/ubiquinol_Oxase_su3"/>
</dbReference>
<evidence type="ECO:0000256" key="8">
    <source>
        <dbReference type="ARBA" id="ARBA00023136"/>
    </source>
</evidence>
<dbReference type="GO" id="GO:0019646">
    <property type="term" value="P:aerobic electron transport chain"/>
    <property type="evidence" value="ECO:0007669"/>
    <property type="project" value="InterPro"/>
</dbReference>
<comment type="similarity">
    <text evidence="2 14">Belongs to the cytochrome c oxidase subunit 3 family.</text>
</comment>
<feature type="transmembrane region" description="Helical" evidence="15">
    <location>
        <begin position="70"/>
        <end position="92"/>
    </location>
</feature>
<evidence type="ECO:0000256" key="15">
    <source>
        <dbReference type="SAM" id="Phobius"/>
    </source>
</evidence>
<feature type="transmembrane region" description="Helical" evidence="15">
    <location>
        <begin position="185"/>
        <end position="209"/>
    </location>
</feature>
<dbReference type="EMBL" id="FYDG01000006">
    <property type="protein sequence ID" value="SNB74806.1"/>
    <property type="molecule type" value="Genomic_DNA"/>
</dbReference>
<feature type="transmembrane region" description="Helical" evidence="15">
    <location>
        <begin position="35"/>
        <end position="58"/>
    </location>
</feature>
<accession>A0A212RQD2</accession>
<dbReference type="InterPro" id="IPR000298">
    <property type="entry name" value="Cyt_c_oxidase-like_su3"/>
</dbReference>
<dbReference type="Proteomes" id="UP000198418">
    <property type="component" value="Unassembled WGS sequence"/>
</dbReference>
<evidence type="ECO:0000313" key="17">
    <source>
        <dbReference type="EMBL" id="SNB74806.1"/>
    </source>
</evidence>
<protein>
    <recommendedName>
        <fullName evidence="4">Cytochrome bo(3) ubiquinol oxidase subunit 3</fullName>
    </recommendedName>
    <alternativeName>
        <fullName evidence="12">Cytochrome o ubiquinol oxidase subunit 3</fullName>
    </alternativeName>
    <alternativeName>
        <fullName evidence="10">Oxidase bo(3) subunit 3</fullName>
    </alternativeName>
    <alternativeName>
        <fullName evidence="13">Ubiquinol oxidase polypeptide III</fullName>
    </alternativeName>
    <alternativeName>
        <fullName evidence="11">Ubiquinol oxidase subunit 3</fullName>
    </alternativeName>
</protein>
<name>A0A212RQD2_RHOAC</name>
<dbReference type="InterPro" id="IPR035973">
    <property type="entry name" value="Cyt_c_oxidase_su3-like_sf"/>
</dbReference>
<feature type="transmembrane region" description="Helical" evidence="15">
    <location>
        <begin position="143"/>
        <end position="173"/>
    </location>
</feature>
<evidence type="ECO:0000256" key="3">
    <source>
        <dbReference type="ARBA" id="ARBA00011700"/>
    </source>
</evidence>
<feature type="transmembrane region" description="Helical" evidence="15">
    <location>
        <begin position="104"/>
        <end position="123"/>
    </location>
</feature>
<keyword evidence="8 15" id="KW-0472">Membrane</keyword>
<dbReference type="GO" id="GO:0005886">
    <property type="term" value="C:plasma membrane"/>
    <property type="evidence" value="ECO:0007669"/>
    <property type="project" value="UniProtKB-SubCell"/>
</dbReference>
<proteinExistence type="inferred from homology"/>
<dbReference type="InterPro" id="IPR013833">
    <property type="entry name" value="Cyt_c_oxidase_su3_a-hlx"/>
</dbReference>
<evidence type="ECO:0000256" key="12">
    <source>
        <dbReference type="ARBA" id="ARBA00032189"/>
    </source>
</evidence>
<dbReference type="GO" id="GO:0004129">
    <property type="term" value="F:cytochrome-c oxidase activity"/>
    <property type="evidence" value="ECO:0007669"/>
    <property type="project" value="InterPro"/>
</dbReference>
<dbReference type="PROSITE" id="PS50253">
    <property type="entry name" value="COX3"/>
    <property type="match status" value="1"/>
</dbReference>
<dbReference type="FunFam" id="1.20.120.80:FF:000001">
    <property type="entry name" value="Cytochrome (Ubi)quinol oxidase subunit III"/>
    <property type="match status" value="1"/>
</dbReference>
<keyword evidence="6 14" id="KW-0812">Transmembrane</keyword>
<dbReference type="Gene3D" id="1.20.120.80">
    <property type="entry name" value="Cytochrome c oxidase, subunit III, four-helix bundle"/>
    <property type="match status" value="1"/>
</dbReference>
<evidence type="ECO:0000256" key="4">
    <source>
        <dbReference type="ARBA" id="ARBA00014687"/>
    </source>
</evidence>
<keyword evidence="18" id="KW-1185">Reference proteome</keyword>
<comment type="subcellular location">
    <subcellularLocation>
        <location evidence="1 14">Cell membrane</location>
        <topology evidence="1 14">Multi-pass membrane protein</topology>
    </subcellularLocation>
</comment>
<dbReference type="PANTHER" id="PTHR11403:SF2">
    <property type="entry name" value="CYTOCHROME BO(3) UBIQUINOL OXIDASE SUBUNIT 3"/>
    <property type="match status" value="1"/>
</dbReference>
<dbReference type="SUPFAM" id="SSF81452">
    <property type="entry name" value="Cytochrome c oxidase subunit III-like"/>
    <property type="match status" value="1"/>
</dbReference>
<evidence type="ECO:0000256" key="13">
    <source>
        <dbReference type="ARBA" id="ARBA00032717"/>
    </source>
</evidence>